<name>A0ABQ6V4N8_9MICO</name>
<keyword evidence="2" id="KW-1185">Reference proteome</keyword>
<organism evidence="1 2">
    <name type="scientific">Microbacterium algeriense</name>
    <dbReference type="NCBI Taxonomy" id="2615184"/>
    <lineage>
        <taxon>Bacteria</taxon>
        <taxon>Bacillati</taxon>
        <taxon>Actinomycetota</taxon>
        <taxon>Actinomycetes</taxon>
        <taxon>Micrococcales</taxon>
        <taxon>Microbacteriaceae</taxon>
        <taxon>Microbacterium</taxon>
    </lineage>
</organism>
<comment type="caution">
    <text evidence="1">The sequence shown here is derived from an EMBL/GenBank/DDBJ whole genome shotgun (WGS) entry which is preliminary data.</text>
</comment>
<gene>
    <name evidence="1" type="ORF">F6A08_08375</name>
</gene>
<dbReference type="RefSeq" id="WP_151459232.1">
    <property type="nucleotide sequence ID" value="NZ_JAMYEL010000001.1"/>
</dbReference>
<sequence>MTLPPAREWWSRLSPEARREVLDSASPRLEETVREEIREVTGAVVGMVEELTDDDLDYVRAHAEPDD</sequence>
<evidence type="ECO:0000313" key="1">
    <source>
        <dbReference type="EMBL" id="KAB1864145.1"/>
    </source>
</evidence>
<dbReference type="EMBL" id="WAAO01000002">
    <property type="protein sequence ID" value="KAB1864145.1"/>
    <property type="molecule type" value="Genomic_DNA"/>
</dbReference>
<protein>
    <submittedName>
        <fullName evidence="1">Uncharacterized protein</fullName>
    </submittedName>
</protein>
<proteinExistence type="predicted"/>
<reference evidence="2" key="1">
    <citation type="submission" date="2019-09" db="EMBL/GenBank/DDBJ databases">
        <title>Whole genome sequencing of Microbacterium maritypicum.</title>
        <authorList>
            <person name="Lenchi N."/>
        </authorList>
    </citation>
    <scope>NUCLEOTIDE SEQUENCE [LARGE SCALE GENOMIC DNA]</scope>
    <source>
        <strain evidence="2">G1</strain>
    </source>
</reference>
<dbReference type="GeneID" id="77476464"/>
<dbReference type="Proteomes" id="UP000478836">
    <property type="component" value="Unassembled WGS sequence"/>
</dbReference>
<evidence type="ECO:0000313" key="2">
    <source>
        <dbReference type="Proteomes" id="UP000478836"/>
    </source>
</evidence>
<accession>A0ABQ6V4N8</accession>